<reference evidence="3 4" key="1">
    <citation type="submission" date="2015-04" db="EMBL/GenBank/DDBJ databases">
        <title>Microcin producing Clostridium sp. JC272T.</title>
        <authorList>
            <person name="Jyothsna T."/>
            <person name="Sasikala C."/>
            <person name="Ramana C."/>
        </authorList>
    </citation>
    <scope>NUCLEOTIDE SEQUENCE [LARGE SCALE GENOMIC DNA]</scope>
    <source>
        <strain evidence="3 4">JC272</strain>
    </source>
</reference>
<comment type="caution">
    <text evidence="3">The sequence shown here is derived from an EMBL/GenBank/DDBJ whole genome shotgun (WGS) entry which is preliminary data.</text>
</comment>
<sequence length="259" mass="30233">MERISRTLGLLFGLLITNFISSVVIMVFANILFEDFNQYNFTIVFLADLITLIIVYKFYRTRINIIIYRYKIKKIDFKDMMYIILFGIALSIVMSILINFLAELFPSYEKVSNNITSQTNSILNIICMIALIPIYEEIIFRGVIFNHLKENYKIGTAIVGQALLFAIAHGNIVQGIYAFILGIVLALMYMYFNSIYANIMLHMIFNLFGGLINSKIFSQNEFMYYILATICFTFLIIASYKMILDYRRNYRKWSLFGVK</sequence>
<organism evidence="3 4">
    <name type="scientific">Paraclostridium benzoelyticum</name>
    <dbReference type="NCBI Taxonomy" id="1629550"/>
    <lineage>
        <taxon>Bacteria</taxon>
        <taxon>Bacillati</taxon>
        <taxon>Bacillota</taxon>
        <taxon>Clostridia</taxon>
        <taxon>Peptostreptococcales</taxon>
        <taxon>Peptostreptococcaceae</taxon>
        <taxon>Paraclostridium</taxon>
    </lineage>
</organism>
<feature type="transmembrane region" description="Helical" evidence="1">
    <location>
        <begin position="39"/>
        <end position="59"/>
    </location>
</feature>
<dbReference type="GO" id="GO:0004175">
    <property type="term" value="F:endopeptidase activity"/>
    <property type="evidence" value="ECO:0007669"/>
    <property type="project" value="UniProtKB-ARBA"/>
</dbReference>
<gene>
    <name evidence="3" type="ORF">VN21_17605</name>
</gene>
<keyword evidence="4" id="KW-1185">Reference proteome</keyword>
<dbReference type="PANTHER" id="PTHR36435:SF1">
    <property type="entry name" value="CAAX AMINO TERMINAL PROTEASE FAMILY PROTEIN"/>
    <property type="match status" value="1"/>
</dbReference>
<name>A0A0M3DC18_9FIRM</name>
<dbReference type="AlphaFoldDB" id="A0A0M3DC18"/>
<dbReference type="GO" id="GO:0080120">
    <property type="term" value="P:CAAX-box protein maturation"/>
    <property type="evidence" value="ECO:0007669"/>
    <property type="project" value="UniProtKB-ARBA"/>
</dbReference>
<feature type="transmembrane region" description="Helical" evidence="1">
    <location>
        <begin position="80"/>
        <end position="102"/>
    </location>
</feature>
<dbReference type="InterPro" id="IPR052710">
    <property type="entry name" value="CAAX_protease"/>
</dbReference>
<keyword evidence="1" id="KW-0812">Transmembrane</keyword>
<dbReference type="Pfam" id="PF02517">
    <property type="entry name" value="Rce1-like"/>
    <property type="match status" value="1"/>
</dbReference>
<dbReference type="EMBL" id="LBBT01000362">
    <property type="protein sequence ID" value="KKX99817.1"/>
    <property type="molecule type" value="Genomic_DNA"/>
</dbReference>
<keyword evidence="1" id="KW-0472">Membrane</keyword>
<dbReference type="Proteomes" id="UP000034407">
    <property type="component" value="Unassembled WGS sequence"/>
</dbReference>
<feature type="transmembrane region" description="Helical" evidence="1">
    <location>
        <begin position="7"/>
        <end position="33"/>
    </location>
</feature>
<feature type="domain" description="CAAX prenyl protease 2/Lysostaphin resistance protein A-like" evidence="2">
    <location>
        <begin position="120"/>
        <end position="208"/>
    </location>
</feature>
<proteinExistence type="predicted"/>
<evidence type="ECO:0000256" key="1">
    <source>
        <dbReference type="SAM" id="Phobius"/>
    </source>
</evidence>
<feature type="transmembrane region" description="Helical" evidence="1">
    <location>
        <begin position="122"/>
        <end position="140"/>
    </location>
</feature>
<evidence type="ECO:0000259" key="2">
    <source>
        <dbReference type="Pfam" id="PF02517"/>
    </source>
</evidence>
<dbReference type="OrthoDB" id="4177129at2"/>
<protein>
    <recommendedName>
        <fullName evidence="2">CAAX prenyl protease 2/Lysostaphin resistance protein A-like domain-containing protein</fullName>
    </recommendedName>
</protein>
<dbReference type="InterPro" id="IPR036259">
    <property type="entry name" value="MFS_trans_sf"/>
</dbReference>
<dbReference type="InterPro" id="IPR003675">
    <property type="entry name" value="Rce1/LyrA-like_dom"/>
</dbReference>
<feature type="transmembrane region" description="Helical" evidence="1">
    <location>
        <begin position="222"/>
        <end position="243"/>
    </location>
</feature>
<evidence type="ECO:0000313" key="3">
    <source>
        <dbReference type="EMBL" id="KKX99817.1"/>
    </source>
</evidence>
<dbReference type="PATRIC" id="fig|1629550.3.peg.3081"/>
<evidence type="ECO:0000313" key="4">
    <source>
        <dbReference type="Proteomes" id="UP000034407"/>
    </source>
</evidence>
<dbReference type="PANTHER" id="PTHR36435">
    <property type="entry name" value="SLR1288 PROTEIN"/>
    <property type="match status" value="1"/>
</dbReference>
<dbReference type="SUPFAM" id="SSF103473">
    <property type="entry name" value="MFS general substrate transporter"/>
    <property type="match status" value="1"/>
</dbReference>
<dbReference type="RefSeq" id="WP_046824422.1">
    <property type="nucleotide sequence ID" value="NZ_LBBT01000362.1"/>
</dbReference>
<keyword evidence="1" id="KW-1133">Transmembrane helix</keyword>
<accession>A0A0M3DC18</accession>
<feature type="transmembrane region" description="Helical" evidence="1">
    <location>
        <begin position="175"/>
        <end position="192"/>
    </location>
</feature>